<dbReference type="PANTHER" id="PTHR33154:SF33">
    <property type="entry name" value="TRANSCRIPTIONAL REPRESSOR SDPR"/>
    <property type="match status" value="1"/>
</dbReference>
<dbReference type="RefSeq" id="WP_235292246.1">
    <property type="nucleotide sequence ID" value="NZ_BSOH01000027.1"/>
</dbReference>
<keyword evidence="2" id="KW-0238">DNA-binding</keyword>
<evidence type="ECO:0000256" key="3">
    <source>
        <dbReference type="ARBA" id="ARBA00023163"/>
    </source>
</evidence>
<keyword evidence="6" id="KW-1185">Reference proteome</keyword>
<reference evidence="5" key="2">
    <citation type="submission" date="2023-01" db="EMBL/GenBank/DDBJ databases">
        <title>Draft genome sequence of Portibacter lacus strain NBRC 108769.</title>
        <authorList>
            <person name="Sun Q."/>
            <person name="Mori K."/>
        </authorList>
    </citation>
    <scope>NUCLEOTIDE SEQUENCE</scope>
    <source>
        <strain evidence="5">NBRC 108769</strain>
    </source>
</reference>
<protein>
    <submittedName>
        <fullName evidence="5">Transcriptional regulator</fullName>
    </submittedName>
</protein>
<organism evidence="5 6">
    <name type="scientific">Portibacter lacus</name>
    <dbReference type="NCBI Taxonomy" id="1099794"/>
    <lineage>
        <taxon>Bacteria</taxon>
        <taxon>Pseudomonadati</taxon>
        <taxon>Bacteroidota</taxon>
        <taxon>Saprospiria</taxon>
        <taxon>Saprospirales</taxon>
        <taxon>Haliscomenobacteraceae</taxon>
        <taxon>Portibacter</taxon>
    </lineage>
</organism>
<accession>A0AA37WFT7</accession>
<dbReference type="InterPro" id="IPR001845">
    <property type="entry name" value="HTH_ArsR_DNA-bd_dom"/>
</dbReference>
<dbReference type="PANTHER" id="PTHR33154">
    <property type="entry name" value="TRANSCRIPTIONAL REGULATOR, ARSR FAMILY"/>
    <property type="match status" value="1"/>
</dbReference>
<evidence type="ECO:0000313" key="5">
    <source>
        <dbReference type="EMBL" id="GLR19108.1"/>
    </source>
</evidence>
<dbReference type="CDD" id="cd00090">
    <property type="entry name" value="HTH_ARSR"/>
    <property type="match status" value="1"/>
</dbReference>
<dbReference type="SMART" id="SM00418">
    <property type="entry name" value="HTH_ARSR"/>
    <property type="match status" value="1"/>
</dbReference>
<evidence type="ECO:0000259" key="4">
    <source>
        <dbReference type="PROSITE" id="PS50987"/>
    </source>
</evidence>
<dbReference type="InterPro" id="IPR011991">
    <property type="entry name" value="ArsR-like_HTH"/>
</dbReference>
<keyword evidence="3" id="KW-0804">Transcription</keyword>
<evidence type="ECO:0000313" key="6">
    <source>
        <dbReference type="Proteomes" id="UP001156666"/>
    </source>
</evidence>
<dbReference type="GO" id="GO:0003700">
    <property type="term" value="F:DNA-binding transcription factor activity"/>
    <property type="evidence" value="ECO:0007669"/>
    <property type="project" value="InterPro"/>
</dbReference>
<dbReference type="GO" id="GO:0003677">
    <property type="term" value="F:DNA binding"/>
    <property type="evidence" value="ECO:0007669"/>
    <property type="project" value="UniProtKB-KW"/>
</dbReference>
<evidence type="ECO:0000256" key="1">
    <source>
        <dbReference type="ARBA" id="ARBA00023015"/>
    </source>
</evidence>
<dbReference type="Proteomes" id="UP001156666">
    <property type="component" value="Unassembled WGS sequence"/>
</dbReference>
<proteinExistence type="predicted"/>
<evidence type="ECO:0000256" key="2">
    <source>
        <dbReference type="ARBA" id="ARBA00023125"/>
    </source>
</evidence>
<sequence length="100" mass="11678">MDLKLVTEISKCLANQTRIEILEWLKNPAENFPPHTSIDHYDDGVCATYIYEKSGLSQSTISNYLTNMEKCGLLVLTRHGKWSYFKRNQEVINEYTEFLK</sequence>
<feature type="domain" description="HTH arsR-type" evidence="4">
    <location>
        <begin position="1"/>
        <end position="100"/>
    </location>
</feature>
<dbReference type="Gene3D" id="1.10.10.10">
    <property type="entry name" value="Winged helix-like DNA-binding domain superfamily/Winged helix DNA-binding domain"/>
    <property type="match status" value="1"/>
</dbReference>
<dbReference type="InterPro" id="IPR051081">
    <property type="entry name" value="HTH_MetalResp_TranReg"/>
</dbReference>
<dbReference type="InterPro" id="IPR036390">
    <property type="entry name" value="WH_DNA-bd_sf"/>
</dbReference>
<gene>
    <name evidence="5" type="ORF">GCM10007940_37240</name>
</gene>
<dbReference type="InterPro" id="IPR036388">
    <property type="entry name" value="WH-like_DNA-bd_sf"/>
</dbReference>
<dbReference type="AlphaFoldDB" id="A0AA37WFT7"/>
<comment type="caution">
    <text evidence="5">The sequence shown here is derived from an EMBL/GenBank/DDBJ whole genome shotgun (WGS) entry which is preliminary data.</text>
</comment>
<dbReference type="EMBL" id="BSOH01000027">
    <property type="protein sequence ID" value="GLR19108.1"/>
    <property type="molecule type" value="Genomic_DNA"/>
</dbReference>
<reference evidence="5" key="1">
    <citation type="journal article" date="2014" name="Int. J. Syst. Evol. Microbiol.">
        <title>Complete genome sequence of Corynebacterium casei LMG S-19264T (=DSM 44701T), isolated from a smear-ripened cheese.</title>
        <authorList>
            <consortium name="US DOE Joint Genome Institute (JGI-PGF)"/>
            <person name="Walter F."/>
            <person name="Albersmeier A."/>
            <person name="Kalinowski J."/>
            <person name="Ruckert C."/>
        </authorList>
    </citation>
    <scope>NUCLEOTIDE SEQUENCE</scope>
    <source>
        <strain evidence="5">NBRC 108769</strain>
    </source>
</reference>
<keyword evidence="1" id="KW-0805">Transcription regulation</keyword>
<dbReference type="SUPFAM" id="SSF46785">
    <property type="entry name" value="Winged helix' DNA-binding domain"/>
    <property type="match status" value="1"/>
</dbReference>
<name>A0AA37WFT7_9BACT</name>
<dbReference type="PROSITE" id="PS50987">
    <property type="entry name" value="HTH_ARSR_2"/>
    <property type="match status" value="1"/>
</dbReference>